<evidence type="ECO:0000256" key="12">
    <source>
        <dbReference type="ARBA" id="ARBA00022737"/>
    </source>
</evidence>
<keyword evidence="19" id="KW-0804">Transcription</keyword>
<comment type="similarity">
    <text evidence="5 25">Belongs to the cyclic nucleotide phosphodiesterase family.</text>
</comment>
<evidence type="ECO:0000256" key="24">
    <source>
        <dbReference type="PROSITE-ProRule" id="PRU00201"/>
    </source>
</evidence>
<dbReference type="Pfam" id="PF01590">
    <property type="entry name" value="GAF"/>
    <property type="match status" value="2"/>
</dbReference>
<comment type="cofactor">
    <cofactor evidence="25">
        <name>a divalent metal cation</name>
        <dbReference type="ChEBI" id="CHEBI:60240"/>
    </cofactor>
    <text evidence="25">Binds 2 divalent metal cations per subunit. Site 1 may preferentially bind zinc ions, while site 2 has a preference for magnesium and/or manganese ions.</text>
</comment>
<evidence type="ECO:0000256" key="14">
    <source>
        <dbReference type="ARBA" id="ARBA00022801"/>
    </source>
</evidence>
<gene>
    <name evidence="29" type="ORF">F2P81_020087</name>
</gene>
<evidence type="ECO:0000256" key="22">
    <source>
        <dbReference type="ARBA" id="ARBA00052062"/>
    </source>
</evidence>
<dbReference type="FunFam" id="3.30.450.40:FF:000005">
    <property type="entry name" value="Phosphodiesterase"/>
    <property type="match status" value="1"/>
</dbReference>
<keyword evidence="7" id="KW-0963">Cytoplasm</keyword>
<dbReference type="Pfam" id="PF00907">
    <property type="entry name" value="T-box"/>
    <property type="match status" value="1"/>
</dbReference>
<keyword evidence="9" id="KW-0140">cGMP</keyword>
<evidence type="ECO:0000259" key="27">
    <source>
        <dbReference type="PROSITE" id="PS50252"/>
    </source>
</evidence>
<dbReference type="SUPFAM" id="SSF109604">
    <property type="entry name" value="HD-domain/PDEase-like"/>
    <property type="match status" value="1"/>
</dbReference>
<feature type="compositionally biased region" description="Polar residues" evidence="26">
    <location>
        <begin position="418"/>
        <end position="430"/>
    </location>
</feature>
<comment type="subcellular location">
    <subcellularLocation>
        <location evidence="3">Cytoplasm</location>
        <location evidence="3">Cytosol</location>
    </subcellularLocation>
    <subcellularLocation>
        <location evidence="2 24">Nucleus</location>
    </subcellularLocation>
</comment>
<keyword evidence="20 24" id="KW-0539">Nucleus</keyword>
<dbReference type="CDD" id="cd00077">
    <property type="entry name" value="HDc"/>
    <property type="match status" value="1"/>
</dbReference>
<dbReference type="GO" id="GO:0005829">
    <property type="term" value="C:cytosol"/>
    <property type="evidence" value="ECO:0007669"/>
    <property type="project" value="UniProtKB-SubCell"/>
</dbReference>
<dbReference type="GO" id="GO:0045893">
    <property type="term" value="P:positive regulation of DNA-templated transcription"/>
    <property type="evidence" value="ECO:0007669"/>
    <property type="project" value="InterPro"/>
</dbReference>
<dbReference type="CDD" id="cd20192">
    <property type="entry name" value="T-box_TBXT_TBX19-like"/>
    <property type="match status" value="1"/>
</dbReference>
<dbReference type="InterPro" id="IPR008967">
    <property type="entry name" value="p53-like_TF_DNA-bd_sf"/>
</dbReference>
<dbReference type="SMART" id="SM00425">
    <property type="entry name" value="TBOX"/>
    <property type="match status" value="1"/>
</dbReference>
<dbReference type="SMART" id="SM00471">
    <property type="entry name" value="HDc"/>
    <property type="match status" value="1"/>
</dbReference>
<dbReference type="SUPFAM" id="SSF49417">
    <property type="entry name" value="p53-like transcription factors"/>
    <property type="match status" value="1"/>
</dbReference>
<dbReference type="Pfam" id="PF00233">
    <property type="entry name" value="PDEase_I"/>
    <property type="match status" value="1"/>
</dbReference>
<keyword evidence="10" id="KW-0116">cAMP-binding</keyword>
<evidence type="ECO:0000256" key="26">
    <source>
        <dbReference type="SAM" id="MobiDB-lite"/>
    </source>
</evidence>
<dbReference type="FunFam" id="3.30.450.40:FF:000011">
    <property type="entry name" value="Phosphodiesterase"/>
    <property type="match status" value="1"/>
</dbReference>
<dbReference type="InterPro" id="IPR003018">
    <property type="entry name" value="GAF"/>
</dbReference>
<dbReference type="AlphaFoldDB" id="A0A6A4RX12"/>
<evidence type="ECO:0000256" key="20">
    <source>
        <dbReference type="ARBA" id="ARBA00023242"/>
    </source>
</evidence>
<dbReference type="PROSITE" id="PS00126">
    <property type="entry name" value="PDEASE_I_1"/>
    <property type="match status" value="1"/>
</dbReference>
<evidence type="ECO:0000256" key="2">
    <source>
        <dbReference type="ARBA" id="ARBA00004123"/>
    </source>
</evidence>
<dbReference type="GO" id="GO:0003700">
    <property type="term" value="F:DNA-binding transcription factor activity"/>
    <property type="evidence" value="ECO:0007669"/>
    <property type="project" value="InterPro"/>
</dbReference>
<comment type="caution">
    <text evidence="29">The sequence shown here is derived from an EMBL/GenBank/DDBJ whole genome shotgun (WGS) entry which is preliminary data.</text>
</comment>
<evidence type="ECO:0000256" key="4">
    <source>
        <dbReference type="ARBA" id="ARBA00004703"/>
    </source>
</evidence>
<evidence type="ECO:0000313" key="30">
    <source>
        <dbReference type="Proteomes" id="UP000438429"/>
    </source>
</evidence>
<dbReference type="PROSITE" id="PS01283">
    <property type="entry name" value="TBOX_1"/>
    <property type="match status" value="1"/>
</dbReference>
<sequence length="1239" mass="139616">MSGKQVKFQIRTEYFSYSFSLYGRTVHVTMYVDLMLTVLESRSAADLTSEQHKTSEEHPCAAEDRGDEDDVSHSRLLEQGSGPGERSADLISGGSQEKDAIEQMFPKTTPEIPEKSRKAEIYLRRLRQMHRLCLTNMAFSQSKPCDYKYLALELLDRMASGSGECPGRTSLHRVDHLLSAVESELQAGSEKGDPTERELKVSLDERELWQQFKDLTNEMIVTKTGRRMFPVLKVNVSGLDPNAMYSFLLDFVSADNHRWKYVNGEWVPGGKPEPQTPSCVYIHPDSPNFGAHWMKAPVSFSKVKLTNKLNGGGQIMLNSLHKYEPRIHIVRVGGPRRMITSHSFPETQFIAVTAYQNEEITALKIKHNPFAKAFLDAKDRSDHKDFREDANENQQSTYSQLGGWFIPGTGSLCPPASPHSQSGGPISLSPSHGCERYSTLRNHRSAPYTSPYAHRTDSPNIDSAVGRSITRNSEQQMSKKRKSPDGQGFEESPPAGCSDQGLTDEKVKAYLSLHPQMLDDFVLESQYQDTNMQGVVYELCSYMEQRLDTGGDNKLLLYELCNIIKTATRADGFALYFLGECNNSLCLFTPTGAKDGPPSLIPSGPIAFGTTIAAHVAKTHKTLLVEDIMGDERFPDGTGQDSGIHVHSVLCLPILTAIGDLIAILELHRHWGKEPFNLSHLEVATATLAWASVAIHQVQVCRGLAKQTELNDFLLDVSKTYFDNIVAIDSLLEHIMIYAKNLVNADRCALFQVDHNNKELYSDLFDIGEEKEGKPVFRKTKEIRFSIDKGIAGQVARTGEVLNIPDAYADPRFNREVDLKTGYTTRNLLCMPIVSRGAVIGVVQMVNKLSGSAFTKTDENNFKMFAVFCALALHCANMYHRIRHSECIYRVTMEKLSYHSICTSEEWKTLTQLNLPTPIYKEIEMFHFDISPFEEIWPAVFIYMVHNSCGKTSFELEKLCRFTMSVRKNYRRVPYHNWKHAVTVAHCMYAILQKTTGIFTELEKKGLLIACLCHDLDHRGYSNSYLQKFDHPLAALYSSSTMEQHHFSQTVSILQLEGHNIFSNLNSTEYEQVLEIIRKAIIATDLALYFNNHQQLSEMLTLGGLDLNNHTHRDRVIGLMMTACDLCSVTKQWQITRLTANDIYAEFWSEGDEMKKIGLQPIPMMDRDKKDEVPQGQVGFYNAVAIPCYTTLAELFPPSDPLLKACKENLGQWEKIARGEVEDVVPCRPSDSGPVKVDN</sequence>
<feature type="domain" description="T-box" evidence="27">
    <location>
        <begin position="203"/>
        <end position="376"/>
    </location>
</feature>
<evidence type="ECO:0000313" key="29">
    <source>
        <dbReference type="EMBL" id="KAF0027346.1"/>
    </source>
</evidence>
<evidence type="ECO:0000256" key="1">
    <source>
        <dbReference type="ARBA" id="ARBA00001073"/>
    </source>
</evidence>
<reference evidence="29 30" key="1">
    <citation type="submission" date="2019-06" db="EMBL/GenBank/DDBJ databases">
        <title>Draft genomes of female and male turbot (Scophthalmus maximus).</title>
        <authorList>
            <person name="Xu H."/>
            <person name="Xu X.-W."/>
            <person name="Shao C."/>
            <person name="Chen S."/>
        </authorList>
    </citation>
    <scope>NUCLEOTIDE SEQUENCE [LARGE SCALE GENOMIC DNA]</scope>
    <source>
        <strain evidence="29">Ysfricsl-2016a</strain>
        <tissue evidence="29">Blood</tissue>
    </source>
</reference>
<feature type="compositionally biased region" description="Basic and acidic residues" evidence="26">
    <location>
        <begin position="49"/>
        <end position="64"/>
    </location>
</feature>
<comment type="subunit">
    <text evidence="6">Homodimer.</text>
</comment>
<dbReference type="PROSITE" id="PS51845">
    <property type="entry name" value="PDEASE_I_2"/>
    <property type="match status" value="1"/>
</dbReference>
<dbReference type="FunFam" id="1.10.1300.10:FF:000007">
    <property type="entry name" value="Phosphodiesterase 10A"/>
    <property type="match status" value="1"/>
</dbReference>
<evidence type="ECO:0000256" key="23">
    <source>
        <dbReference type="ARBA" id="ARBA00052881"/>
    </source>
</evidence>
<keyword evidence="15" id="KW-0142">cGMP-binding</keyword>
<name>A0A6A4RX12_SCOMX</name>
<evidence type="ECO:0000256" key="9">
    <source>
        <dbReference type="ARBA" id="ARBA00022535"/>
    </source>
</evidence>
<dbReference type="PRINTS" id="PR00937">
    <property type="entry name" value="TBOX"/>
</dbReference>
<feature type="region of interest" description="Disordered" evidence="26">
    <location>
        <begin position="47"/>
        <end position="98"/>
    </location>
</feature>
<dbReference type="GO" id="GO:0003677">
    <property type="term" value="F:DNA binding"/>
    <property type="evidence" value="ECO:0007669"/>
    <property type="project" value="UniProtKB-UniRule"/>
</dbReference>
<dbReference type="GO" id="GO:0007165">
    <property type="term" value="P:signal transduction"/>
    <property type="evidence" value="ECO:0007669"/>
    <property type="project" value="InterPro"/>
</dbReference>
<evidence type="ECO:0000256" key="10">
    <source>
        <dbReference type="ARBA" id="ARBA00022566"/>
    </source>
</evidence>
<dbReference type="SMART" id="SM00065">
    <property type="entry name" value="GAF"/>
    <property type="match status" value="2"/>
</dbReference>
<dbReference type="InterPro" id="IPR002073">
    <property type="entry name" value="PDEase_catalytic_dom"/>
</dbReference>
<dbReference type="GO" id="GO:0030553">
    <property type="term" value="F:cGMP binding"/>
    <property type="evidence" value="ECO:0007669"/>
    <property type="project" value="UniProtKB-KW"/>
</dbReference>
<evidence type="ECO:0000256" key="25">
    <source>
        <dbReference type="RuleBase" id="RU363067"/>
    </source>
</evidence>
<dbReference type="PROSITE" id="PS01264">
    <property type="entry name" value="TBOX_2"/>
    <property type="match status" value="1"/>
</dbReference>
<comment type="catalytic activity">
    <reaction evidence="1">
        <text>a nucleoside 3',5'-cyclic phosphate + H2O = a nucleoside 5'-phosphate + H(+)</text>
        <dbReference type="Rhea" id="RHEA:14653"/>
        <dbReference type="ChEBI" id="CHEBI:15377"/>
        <dbReference type="ChEBI" id="CHEBI:15378"/>
        <dbReference type="ChEBI" id="CHEBI:57867"/>
        <dbReference type="ChEBI" id="CHEBI:58464"/>
        <dbReference type="EC" id="3.1.4.17"/>
    </reaction>
</comment>
<evidence type="ECO:0000256" key="8">
    <source>
        <dbReference type="ARBA" id="ARBA00022533"/>
    </source>
</evidence>
<dbReference type="InterPro" id="IPR003607">
    <property type="entry name" value="HD/PDEase_dom"/>
</dbReference>
<evidence type="ECO:0000256" key="15">
    <source>
        <dbReference type="ARBA" id="ARBA00022992"/>
    </source>
</evidence>
<dbReference type="FunFam" id="2.60.40.820:FF:000002">
    <property type="entry name" value="T-box transcription factor Brachyury"/>
    <property type="match status" value="1"/>
</dbReference>
<keyword evidence="16" id="KW-0805">Transcription regulation</keyword>
<dbReference type="PANTHER" id="PTHR11347">
    <property type="entry name" value="CYCLIC NUCLEOTIDE PHOSPHODIESTERASE"/>
    <property type="match status" value="1"/>
</dbReference>
<keyword evidence="13" id="KW-0547">Nucleotide-binding</keyword>
<evidence type="ECO:0000256" key="6">
    <source>
        <dbReference type="ARBA" id="ARBA00011738"/>
    </source>
</evidence>
<dbReference type="PRINTS" id="PR00938">
    <property type="entry name" value="BRACHYURY"/>
</dbReference>
<dbReference type="GO" id="GO:0005634">
    <property type="term" value="C:nucleus"/>
    <property type="evidence" value="ECO:0007669"/>
    <property type="project" value="UniProtKB-SubCell"/>
</dbReference>
<evidence type="ECO:0000256" key="19">
    <source>
        <dbReference type="ARBA" id="ARBA00023163"/>
    </source>
</evidence>
<dbReference type="InterPro" id="IPR036960">
    <property type="entry name" value="T-box_sf"/>
</dbReference>
<dbReference type="PROSITE" id="PS50252">
    <property type="entry name" value="TBOX_3"/>
    <property type="match status" value="1"/>
</dbReference>
<organism evidence="29 30">
    <name type="scientific">Scophthalmus maximus</name>
    <name type="common">Turbot</name>
    <name type="synonym">Psetta maxima</name>
    <dbReference type="NCBI Taxonomy" id="52904"/>
    <lineage>
        <taxon>Eukaryota</taxon>
        <taxon>Metazoa</taxon>
        <taxon>Chordata</taxon>
        <taxon>Craniata</taxon>
        <taxon>Vertebrata</taxon>
        <taxon>Euteleostomi</taxon>
        <taxon>Actinopterygii</taxon>
        <taxon>Neopterygii</taxon>
        <taxon>Teleostei</taxon>
        <taxon>Neoteleostei</taxon>
        <taxon>Acanthomorphata</taxon>
        <taxon>Carangaria</taxon>
        <taxon>Pleuronectiformes</taxon>
        <taxon>Pleuronectoidei</taxon>
        <taxon>Scophthalmidae</taxon>
        <taxon>Scophthalmus</taxon>
    </lineage>
</organism>
<evidence type="ECO:0000256" key="17">
    <source>
        <dbReference type="ARBA" id="ARBA00023125"/>
    </source>
</evidence>
<dbReference type="InterPro" id="IPR029016">
    <property type="entry name" value="GAF-like_dom_sf"/>
</dbReference>
<dbReference type="Gene3D" id="2.60.40.820">
    <property type="entry name" value="Transcription factor, T-box"/>
    <property type="match status" value="1"/>
</dbReference>
<dbReference type="Proteomes" id="UP000438429">
    <property type="component" value="Unassembled WGS sequence"/>
</dbReference>
<comment type="pathway">
    <text evidence="21">Purine metabolism; 3',5'-cyclic GMP degradation; GMP from 3',5'-cyclic GMP: step 1/1.</text>
</comment>
<keyword evidence="11 25" id="KW-0479">Metal-binding</keyword>
<protein>
    <recommendedName>
        <fullName evidence="25">Phosphodiesterase</fullName>
        <ecNumber evidence="25">3.1.4.-</ecNumber>
    </recommendedName>
</protein>
<proteinExistence type="inferred from homology"/>
<keyword evidence="8" id="KW-0021">Allosteric enzyme</keyword>
<evidence type="ECO:0000256" key="5">
    <source>
        <dbReference type="ARBA" id="ARBA00007648"/>
    </source>
</evidence>
<evidence type="ECO:0000256" key="13">
    <source>
        <dbReference type="ARBA" id="ARBA00022741"/>
    </source>
</evidence>
<dbReference type="InterPro" id="IPR023174">
    <property type="entry name" value="PDEase_CS"/>
</dbReference>
<dbReference type="InterPro" id="IPR046360">
    <property type="entry name" value="T-box_DNA-bd"/>
</dbReference>
<dbReference type="EC" id="3.1.4.-" evidence="25"/>
<evidence type="ECO:0000256" key="18">
    <source>
        <dbReference type="ARBA" id="ARBA00023149"/>
    </source>
</evidence>
<comment type="catalytic activity">
    <reaction evidence="22">
        <text>3',5'-cyclic GMP + H2O = GMP + H(+)</text>
        <dbReference type="Rhea" id="RHEA:16957"/>
        <dbReference type="ChEBI" id="CHEBI:15377"/>
        <dbReference type="ChEBI" id="CHEBI:15378"/>
        <dbReference type="ChEBI" id="CHEBI:57746"/>
        <dbReference type="ChEBI" id="CHEBI:58115"/>
    </reaction>
</comment>
<evidence type="ECO:0000256" key="7">
    <source>
        <dbReference type="ARBA" id="ARBA00022490"/>
    </source>
</evidence>
<evidence type="ECO:0000256" key="21">
    <source>
        <dbReference type="ARBA" id="ARBA00037913"/>
    </source>
</evidence>
<dbReference type="Gene3D" id="1.10.1300.10">
    <property type="entry name" value="3'5'-cyclic nucleotide phosphodiesterase, catalytic domain"/>
    <property type="match status" value="1"/>
</dbReference>
<dbReference type="InterPro" id="IPR002070">
    <property type="entry name" value="TF_Brachyury"/>
</dbReference>
<dbReference type="GO" id="GO:0030552">
    <property type="term" value="F:cAMP binding"/>
    <property type="evidence" value="ECO:0007669"/>
    <property type="project" value="UniProtKB-KW"/>
</dbReference>
<accession>A0A6A4RX12</accession>
<comment type="pathway">
    <text evidence="4">Purine metabolism; 3',5'-cyclic AMP degradation; AMP from 3',5'-cyclic AMP: step 1/1.</text>
</comment>
<dbReference type="GO" id="GO:0046872">
    <property type="term" value="F:metal ion binding"/>
    <property type="evidence" value="ECO:0007669"/>
    <property type="project" value="UniProtKB-KW"/>
</dbReference>
<dbReference type="InterPro" id="IPR036971">
    <property type="entry name" value="PDEase_catalytic_dom_sf"/>
</dbReference>
<dbReference type="EMBL" id="VEVO01000018">
    <property type="protein sequence ID" value="KAF0027346.1"/>
    <property type="molecule type" value="Genomic_DNA"/>
</dbReference>
<dbReference type="GO" id="GO:0004114">
    <property type="term" value="F:3',5'-cyclic-nucleotide phosphodiesterase activity"/>
    <property type="evidence" value="ECO:0007669"/>
    <property type="project" value="UniProtKB-EC"/>
</dbReference>
<keyword evidence="12" id="KW-0677">Repeat</keyword>
<dbReference type="SUPFAM" id="SSF55781">
    <property type="entry name" value="GAF domain-like"/>
    <property type="match status" value="2"/>
</dbReference>
<evidence type="ECO:0000256" key="16">
    <source>
        <dbReference type="ARBA" id="ARBA00023015"/>
    </source>
</evidence>
<dbReference type="InterPro" id="IPR018186">
    <property type="entry name" value="TF_T-box_CS"/>
</dbReference>
<comment type="catalytic activity">
    <reaction evidence="23">
        <text>3',5'-cyclic AMP + H2O = AMP + H(+)</text>
        <dbReference type="Rhea" id="RHEA:25277"/>
        <dbReference type="ChEBI" id="CHEBI:15377"/>
        <dbReference type="ChEBI" id="CHEBI:15378"/>
        <dbReference type="ChEBI" id="CHEBI:58165"/>
        <dbReference type="ChEBI" id="CHEBI:456215"/>
    </reaction>
</comment>
<keyword evidence="17 24" id="KW-0238">DNA-binding</keyword>
<dbReference type="Gene3D" id="3.30.450.40">
    <property type="match status" value="2"/>
</dbReference>
<keyword evidence="14 25" id="KW-0378">Hydrolase</keyword>
<keyword evidence="18" id="KW-0114">cAMP</keyword>
<evidence type="ECO:0000256" key="11">
    <source>
        <dbReference type="ARBA" id="ARBA00022723"/>
    </source>
</evidence>
<feature type="region of interest" description="Disordered" evidence="26">
    <location>
        <begin position="412"/>
        <end position="501"/>
    </location>
</feature>
<evidence type="ECO:0000256" key="3">
    <source>
        <dbReference type="ARBA" id="ARBA00004514"/>
    </source>
</evidence>
<evidence type="ECO:0000259" key="28">
    <source>
        <dbReference type="PROSITE" id="PS51845"/>
    </source>
</evidence>
<comment type="caution">
    <text evidence="24">Lacks conserved residue(s) required for the propagation of feature annotation.</text>
</comment>
<feature type="domain" description="PDEase" evidence="28">
    <location>
        <begin position="903"/>
        <end position="1220"/>
    </location>
</feature>